<dbReference type="SMART" id="SM00894">
    <property type="entry name" value="Excalibur"/>
    <property type="match status" value="1"/>
</dbReference>
<dbReference type="Pfam" id="PF05901">
    <property type="entry name" value="Excalibur"/>
    <property type="match status" value="1"/>
</dbReference>
<protein>
    <submittedName>
        <fullName evidence="4">Excalibur calcium-binding domain-containing protein</fullName>
    </submittedName>
</protein>
<dbReference type="InterPro" id="IPR008613">
    <property type="entry name" value="Excalibur_Ca-bd_domain"/>
</dbReference>
<evidence type="ECO:0000256" key="2">
    <source>
        <dbReference type="SAM" id="Phobius"/>
    </source>
</evidence>
<evidence type="ECO:0000259" key="3">
    <source>
        <dbReference type="SMART" id="SM00894"/>
    </source>
</evidence>
<dbReference type="EMBL" id="JAGFBF010000001">
    <property type="protein sequence ID" value="MBO2988960.1"/>
    <property type="molecule type" value="Genomic_DNA"/>
</dbReference>
<dbReference type="Proteomes" id="UP000668403">
    <property type="component" value="Unassembled WGS sequence"/>
</dbReference>
<sequence length="232" mass="24473">MMLMTSIPAGWYPNPENDLEVRYWDGLQWTTHVQNAVAEKSDAPSSRPRKRRTGRGNTQKRRAPIWVVATTGAAALLLGVGIGAGSDADAANRSTISDLEQQLTLSQEENTTAATALDDAVKSHDEQAAALTEERDDLSDEIETLTKSVEDLTAKVAEAEAKTSSEKQRADAAEAQAAAAVPSTESEPATSPTPTYFQNCSAARAAGAAPVYAGDPGYGPHLDRDGDGVGCE</sequence>
<accession>A0A939QDP3</accession>
<feature type="compositionally biased region" description="Basic residues" evidence="1">
    <location>
        <begin position="47"/>
        <end position="62"/>
    </location>
</feature>
<comment type="caution">
    <text evidence="4">The sequence shown here is derived from an EMBL/GenBank/DDBJ whole genome shotgun (WGS) entry which is preliminary data.</text>
</comment>
<feature type="compositionally biased region" description="Low complexity" evidence="1">
    <location>
        <begin position="210"/>
        <end position="220"/>
    </location>
</feature>
<feature type="region of interest" description="Disordered" evidence="1">
    <location>
        <begin position="210"/>
        <end position="232"/>
    </location>
</feature>
<dbReference type="Pfam" id="PF10708">
    <property type="entry name" value="DUF2510"/>
    <property type="match status" value="1"/>
</dbReference>
<feature type="region of interest" description="Disordered" evidence="1">
    <location>
        <begin position="159"/>
        <end position="196"/>
    </location>
</feature>
<gene>
    <name evidence="4" type="ORF">J4H85_02950</name>
</gene>
<evidence type="ECO:0000313" key="4">
    <source>
        <dbReference type="EMBL" id="MBO2988960.1"/>
    </source>
</evidence>
<organism evidence="4 5">
    <name type="scientific">Leucobacter tardus</name>
    <dbReference type="NCBI Taxonomy" id="501483"/>
    <lineage>
        <taxon>Bacteria</taxon>
        <taxon>Bacillati</taxon>
        <taxon>Actinomycetota</taxon>
        <taxon>Actinomycetes</taxon>
        <taxon>Micrococcales</taxon>
        <taxon>Microbacteriaceae</taxon>
        <taxon>Leucobacter</taxon>
    </lineage>
</organism>
<dbReference type="InterPro" id="IPR018929">
    <property type="entry name" value="DUF2510"/>
</dbReference>
<proteinExistence type="predicted"/>
<evidence type="ECO:0000313" key="5">
    <source>
        <dbReference type="Proteomes" id="UP000668403"/>
    </source>
</evidence>
<name>A0A939QDP3_9MICO</name>
<feature type="region of interest" description="Disordered" evidence="1">
    <location>
        <begin position="35"/>
        <end position="62"/>
    </location>
</feature>
<feature type="compositionally biased region" description="Low complexity" evidence="1">
    <location>
        <begin position="173"/>
        <end position="195"/>
    </location>
</feature>
<reference evidence="4" key="1">
    <citation type="submission" date="2021-03" db="EMBL/GenBank/DDBJ databases">
        <title>Leucobacter chromiisoli sp. nov., isolated from chromium-containing soil of chemical plant.</title>
        <authorList>
            <person name="Xu Z."/>
        </authorList>
    </citation>
    <scope>NUCLEOTIDE SEQUENCE</scope>
    <source>
        <strain evidence="4">K 70/01</strain>
    </source>
</reference>
<dbReference type="AlphaFoldDB" id="A0A939QDP3"/>
<feature type="domain" description="Excalibur calcium-binding" evidence="3">
    <location>
        <begin position="196"/>
        <end position="232"/>
    </location>
</feature>
<feature type="transmembrane region" description="Helical" evidence="2">
    <location>
        <begin position="65"/>
        <end position="85"/>
    </location>
</feature>
<keyword evidence="5" id="KW-1185">Reference proteome</keyword>
<keyword evidence="2" id="KW-0472">Membrane</keyword>
<feature type="compositionally biased region" description="Basic and acidic residues" evidence="1">
    <location>
        <begin position="221"/>
        <end position="232"/>
    </location>
</feature>
<keyword evidence="2" id="KW-0812">Transmembrane</keyword>
<feature type="compositionally biased region" description="Basic and acidic residues" evidence="1">
    <location>
        <begin position="159"/>
        <end position="172"/>
    </location>
</feature>
<keyword evidence="2" id="KW-1133">Transmembrane helix</keyword>
<evidence type="ECO:0000256" key="1">
    <source>
        <dbReference type="SAM" id="MobiDB-lite"/>
    </source>
</evidence>